<evidence type="ECO:0000313" key="2">
    <source>
        <dbReference type="EMBL" id="OQD62378.1"/>
    </source>
</evidence>
<dbReference type="STRING" id="60169.A0A1V6NCD1"/>
<name>A0A1V6NCD1_PENPO</name>
<evidence type="ECO:0000313" key="3">
    <source>
        <dbReference type="Proteomes" id="UP000191408"/>
    </source>
</evidence>
<organism evidence="2 3">
    <name type="scientific">Penicillium polonicum</name>
    <dbReference type="NCBI Taxonomy" id="60169"/>
    <lineage>
        <taxon>Eukaryota</taxon>
        <taxon>Fungi</taxon>
        <taxon>Dikarya</taxon>
        <taxon>Ascomycota</taxon>
        <taxon>Pezizomycotina</taxon>
        <taxon>Eurotiomycetes</taxon>
        <taxon>Eurotiomycetidae</taxon>
        <taxon>Eurotiales</taxon>
        <taxon>Aspergillaceae</taxon>
        <taxon>Penicillium</taxon>
    </lineage>
</organism>
<keyword evidence="3" id="KW-1185">Reference proteome</keyword>
<sequence>MACCDCTHTLSSSEEGDELSDPKMLSLQGDKTPEEARLEREGCIRNLQVFRYNLYQKESKVHDYDAFADLLYYEEELRRNCQTEIILRHQVKNKPRFWDIGVPSFEDEMSTLYQVNWMLTRAWWYARGWIIV</sequence>
<gene>
    <name evidence="2" type="ORF">PENPOL_c012G02781</name>
</gene>
<evidence type="ECO:0000256" key="1">
    <source>
        <dbReference type="SAM" id="MobiDB-lite"/>
    </source>
</evidence>
<reference evidence="3" key="1">
    <citation type="journal article" date="2017" name="Nat. Microbiol.">
        <title>Global analysis of biosynthetic gene clusters reveals vast potential of secondary metabolite production in Penicillium species.</title>
        <authorList>
            <person name="Nielsen J.C."/>
            <person name="Grijseels S."/>
            <person name="Prigent S."/>
            <person name="Ji B."/>
            <person name="Dainat J."/>
            <person name="Nielsen K.F."/>
            <person name="Frisvad J.C."/>
            <person name="Workman M."/>
            <person name="Nielsen J."/>
        </authorList>
    </citation>
    <scope>NUCLEOTIDE SEQUENCE [LARGE SCALE GENOMIC DNA]</scope>
    <source>
        <strain evidence="3">IBT 4502</strain>
    </source>
</reference>
<feature type="region of interest" description="Disordered" evidence="1">
    <location>
        <begin position="11"/>
        <end position="30"/>
    </location>
</feature>
<comment type="caution">
    <text evidence="2">The sequence shown here is derived from an EMBL/GenBank/DDBJ whole genome shotgun (WGS) entry which is preliminary data.</text>
</comment>
<dbReference type="AlphaFoldDB" id="A0A1V6NCD1"/>
<dbReference type="Proteomes" id="UP000191408">
    <property type="component" value="Unassembled WGS sequence"/>
</dbReference>
<accession>A0A1V6NCD1</accession>
<dbReference type="OrthoDB" id="4364054at2759"/>
<proteinExistence type="predicted"/>
<protein>
    <submittedName>
        <fullName evidence="2">Uncharacterized protein</fullName>
    </submittedName>
</protein>
<dbReference type="EMBL" id="MDYM01000012">
    <property type="protein sequence ID" value="OQD62378.1"/>
    <property type="molecule type" value="Genomic_DNA"/>
</dbReference>